<evidence type="ECO:0000256" key="2">
    <source>
        <dbReference type="PROSITE-ProRule" id="PRU00169"/>
    </source>
</evidence>
<dbReference type="EMBL" id="BMDY01000013">
    <property type="protein sequence ID" value="GGB09484.1"/>
    <property type="molecule type" value="Genomic_DNA"/>
</dbReference>
<dbReference type="SUPFAM" id="SSF52172">
    <property type="entry name" value="CheY-like"/>
    <property type="match status" value="1"/>
</dbReference>
<dbReference type="Pfam" id="PF07228">
    <property type="entry name" value="SpoIIE"/>
    <property type="match status" value="1"/>
</dbReference>
<dbReference type="InterPro" id="IPR052016">
    <property type="entry name" value="Bact_Sigma-Reg"/>
</dbReference>
<dbReference type="SUPFAM" id="SSF81606">
    <property type="entry name" value="PP2C-like"/>
    <property type="match status" value="1"/>
</dbReference>
<name>A0ABQ1I3D3_9ALTE</name>
<dbReference type="RefSeq" id="WP_055734713.1">
    <property type="nucleotide sequence ID" value="NZ_BMDY01000013.1"/>
</dbReference>
<accession>A0ABQ1I3D3</accession>
<dbReference type="Gene3D" id="3.40.50.2300">
    <property type="match status" value="1"/>
</dbReference>
<dbReference type="SMART" id="SM00331">
    <property type="entry name" value="PP2C_SIG"/>
    <property type="match status" value="1"/>
</dbReference>
<dbReference type="SMART" id="SM00448">
    <property type="entry name" value="REC"/>
    <property type="match status" value="1"/>
</dbReference>
<protein>
    <submittedName>
        <fullName evidence="4">Fused response regulator/phosphatase</fullName>
    </submittedName>
</protein>
<gene>
    <name evidence="4" type="ORF">GCM10007414_23570</name>
</gene>
<dbReference type="CDD" id="cd16936">
    <property type="entry name" value="HATPase_RsbW-like"/>
    <property type="match status" value="1"/>
</dbReference>
<keyword evidence="2" id="KW-0597">Phosphoprotein</keyword>
<dbReference type="PANTHER" id="PTHR43156">
    <property type="entry name" value="STAGE II SPORULATION PROTEIN E-RELATED"/>
    <property type="match status" value="1"/>
</dbReference>
<sequence>MKDLEAAEFLSRAVKGNALVADDVSLHRLMLSEVLSELGYQVFSAADGQQALTLFKQHSIDIVFLDVHMPVMDGYQAASEIKRLSGSRFIPVIFVTALNEVDASVKCIACGGDDILFKPIEHAVLKAKALGFERIKAVHQKISLLETQRQQEEILAERILSGAIANSQCADQELLIWLNSASTFSGDVVFAEYRPNGDIYALLGDFTGHGLRAAIGAMPVAEIFRSMTRKGYSAEALLQQINRRLHRLLPTGMFLAATFVELSFQQRSIGVWNGGMPDLLIVDGVGDTLRQRVPASSIALGIQAQLDIHLTTLEWTVNDHILLFSDGILDAVNLAGEMFGEARLLQAITEKAEQISYIASVQKHLSAFCQGAEQADDISLVEIPNLLARPHPKQSEAYAARPLAKAQWQWQLELDVLSLKSLNPVPLFMNTLDELKVNQVDRNTLFTVVGELFNNAFEHGVLQLDSSIKHSAEGFEEYYRLRKQRVEQLNQGWVKLAIRYDGSSEVGQFTIDIADSGAGFDEALVTGQAKPSHYYGRGLHIVRSLCQQLSFSQSGSKATAVYCCKSE</sequence>
<dbReference type="PROSITE" id="PS50110">
    <property type="entry name" value="RESPONSE_REGULATORY"/>
    <property type="match status" value="1"/>
</dbReference>
<dbReference type="InterPro" id="IPR001932">
    <property type="entry name" value="PPM-type_phosphatase-like_dom"/>
</dbReference>
<dbReference type="InterPro" id="IPR011006">
    <property type="entry name" value="CheY-like_superfamily"/>
</dbReference>
<evidence type="ECO:0000259" key="3">
    <source>
        <dbReference type="PROSITE" id="PS50110"/>
    </source>
</evidence>
<evidence type="ECO:0000313" key="5">
    <source>
        <dbReference type="Proteomes" id="UP000651977"/>
    </source>
</evidence>
<dbReference type="InterPro" id="IPR036457">
    <property type="entry name" value="PPM-type-like_dom_sf"/>
</dbReference>
<dbReference type="PANTHER" id="PTHR43156:SF2">
    <property type="entry name" value="STAGE II SPORULATION PROTEIN E"/>
    <property type="match status" value="1"/>
</dbReference>
<dbReference type="Pfam" id="PF00072">
    <property type="entry name" value="Response_reg"/>
    <property type="match status" value="1"/>
</dbReference>
<dbReference type="InterPro" id="IPR036890">
    <property type="entry name" value="HATPase_C_sf"/>
</dbReference>
<dbReference type="InterPro" id="IPR001789">
    <property type="entry name" value="Sig_transdc_resp-reg_receiver"/>
</dbReference>
<comment type="caution">
    <text evidence="4">The sequence shown here is derived from an EMBL/GenBank/DDBJ whole genome shotgun (WGS) entry which is preliminary data.</text>
</comment>
<proteinExistence type="predicted"/>
<feature type="modified residue" description="4-aspartylphosphate" evidence="2">
    <location>
        <position position="66"/>
    </location>
</feature>
<dbReference type="Proteomes" id="UP000651977">
    <property type="component" value="Unassembled WGS sequence"/>
</dbReference>
<dbReference type="Gene3D" id="3.60.40.10">
    <property type="entry name" value="PPM-type phosphatase domain"/>
    <property type="match status" value="1"/>
</dbReference>
<reference evidence="5" key="1">
    <citation type="journal article" date="2019" name="Int. J. Syst. Evol. Microbiol.">
        <title>The Global Catalogue of Microorganisms (GCM) 10K type strain sequencing project: providing services to taxonomists for standard genome sequencing and annotation.</title>
        <authorList>
            <consortium name="The Broad Institute Genomics Platform"/>
            <consortium name="The Broad Institute Genome Sequencing Center for Infectious Disease"/>
            <person name="Wu L."/>
            <person name="Ma J."/>
        </authorList>
    </citation>
    <scope>NUCLEOTIDE SEQUENCE [LARGE SCALE GENOMIC DNA]</scope>
    <source>
        <strain evidence="5">CGMCC 1.10131</strain>
    </source>
</reference>
<keyword evidence="1" id="KW-0378">Hydrolase</keyword>
<organism evidence="4 5">
    <name type="scientific">Agarivorans gilvus</name>
    <dbReference type="NCBI Taxonomy" id="680279"/>
    <lineage>
        <taxon>Bacteria</taxon>
        <taxon>Pseudomonadati</taxon>
        <taxon>Pseudomonadota</taxon>
        <taxon>Gammaproteobacteria</taxon>
        <taxon>Alteromonadales</taxon>
        <taxon>Alteromonadaceae</taxon>
        <taxon>Agarivorans</taxon>
    </lineage>
</organism>
<evidence type="ECO:0000256" key="1">
    <source>
        <dbReference type="ARBA" id="ARBA00022801"/>
    </source>
</evidence>
<keyword evidence="5" id="KW-1185">Reference proteome</keyword>
<evidence type="ECO:0000313" key="4">
    <source>
        <dbReference type="EMBL" id="GGB09484.1"/>
    </source>
</evidence>
<feature type="domain" description="Response regulatory" evidence="3">
    <location>
        <begin position="17"/>
        <end position="133"/>
    </location>
</feature>
<dbReference type="SUPFAM" id="SSF55874">
    <property type="entry name" value="ATPase domain of HSP90 chaperone/DNA topoisomerase II/histidine kinase"/>
    <property type="match status" value="1"/>
</dbReference>
<dbReference type="Gene3D" id="3.30.565.10">
    <property type="entry name" value="Histidine kinase-like ATPase, C-terminal domain"/>
    <property type="match status" value="1"/>
</dbReference>